<evidence type="ECO:0000313" key="2">
    <source>
        <dbReference type="Proteomes" id="UP001211421"/>
    </source>
</evidence>
<comment type="caution">
    <text evidence="1">The sequence shown here is derived from an EMBL/GenBank/DDBJ whole genome shotgun (WGS) entry which is preliminary data.</text>
</comment>
<protein>
    <submittedName>
        <fullName evidence="1">Uncharacterized protein</fullName>
    </submittedName>
</protein>
<dbReference type="RefSeq" id="WP_195552318.1">
    <property type="nucleotide sequence ID" value="NZ_JADMNX010000020.1"/>
</dbReference>
<dbReference type="AlphaFoldDB" id="A0AAW6E8S5"/>
<dbReference type="EMBL" id="JAQMLS010000020">
    <property type="protein sequence ID" value="MDB8743347.1"/>
    <property type="molecule type" value="Genomic_DNA"/>
</dbReference>
<evidence type="ECO:0000313" key="1">
    <source>
        <dbReference type="EMBL" id="MDB8743347.1"/>
    </source>
</evidence>
<organism evidence="1 2">
    <name type="scientific">Ruminococcus bicirculans</name>
    <name type="common">ex Wegman et al. 2014</name>
    <dbReference type="NCBI Taxonomy" id="1160721"/>
    <lineage>
        <taxon>Bacteria</taxon>
        <taxon>Bacillati</taxon>
        <taxon>Bacillota</taxon>
        <taxon>Clostridia</taxon>
        <taxon>Eubacteriales</taxon>
        <taxon>Oscillospiraceae</taxon>
        <taxon>Ruminococcus</taxon>
    </lineage>
</organism>
<name>A0AAW6E8S5_9FIRM</name>
<reference evidence="1" key="1">
    <citation type="submission" date="2023-01" db="EMBL/GenBank/DDBJ databases">
        <title>Human gut microbiome strain richness.</title>
        <authorList>
            <person name="Chen-Liaw A."/>
        </authorList>
    </citation>
    <scope>NUCLEOTIDE SEQUENCE</scope>
    <source>
        <strain evidence="1">D59st1_B8_D59t2_181005</strain>
    </source>
</reference>
<accession>A0AAW6E8S5</accession>
<sequence length="67" mass="7922">MKNLKNGSVINYIDVGEKFYLIYDVTDLYHNIEIGFAYDLNEAKQICRQHCKEFPGSKIQVYEMIKE</sequence>
<proteinExistence type="predicted"/>
<gene>
    <name evidence="1" type="ORF">PNV70_14900</name>
</gene>
<dbReference type="Proteomes" id="UP001211421">
    <property type="component" value="Unassembled WGS sequence"/>
</dbReference>